<dbReference type="EMBL" id="BPLR01017116">
    <property type="protein sequence ID" value="GIY88891.1"/>
    <property type="molecule type" value="Genomic_DNA"/>
</dbReference>
<name>A0AAV4X4D6_CAEEX</name>
<dbReference type="Proteomes" id="UP001054945">
    <property type="component" value="Unassembled WGS sequence"/>
</dbReference>
<comment type="caution">
    <text evidence="1">The sequence shown here is derived from an EMBL/GenBank/DDBJ whole genome shotgun (WGS) entry which is preliminary data.</text>
</comment>
<evidence type="ECO:0000313" key="2">
    <source>
        <dbReference type="Proteomes" id="UP001054945"/>
    </source>
</evidence>
<protein>
    <submittedName>
        <fullName evidence="1">Uncharacterized protein</fullName>
    </submittedName>
</protein>
<evidence type="ECO:0000313" key="1">
    <source>
        <dbReference type="EMBL" id="GIY88891.1"/>
    </source>
</evidence>
<keyword evidence="2" id="KW-1185">Reference proteome</keyword>
<sequence>MHYLKATYEQRRKRGNYLRKRTIQSADLESATWRAKLLIYVAYLEVRFFLVPRHILLLMTPPYLSGSGDSFCLFCTLQAPRGYGNPDWGFEIELVFGGCWICWGAGRRHLGNVP</sequence>
<reference evidence="1 2" key="1">
    <citation type="submission" date="2021-06" db="EMBL/GenBank/DDBJ databases">
        <title>Caerostris extrusa draft genome.</title>
        <authorList>
            <person name="Kono N."/>
            <person name="Arakawa K."/>
        </authorList>
    </citation>
    <scope>NUCLEOTIDE SEQUENCE [LARGE SCALE GENOMIC DNA]</scope>
</reference>
<gene>
    <name evidence="1" type="ORF">CEXT_773851</name>
</gene>
<dbReference type="AlphaFoldDB" id="A0AAV4X4D6"/>
<organism evidence="1 2">
    <name type="scientific">Caerostris extrusa</name>
    <name type="common">Bark spider</name>
    <name type="synonym">Caerostris bankana</name>
    <dbReference type="NCBI Taxonomy" id="172846"/>
    <lineage>
        <taxon>Eukaryota</taxon>
        <taxon>Metazoa</taxon>
        <taxon>Ecdysozoa</taxon>
        <taxon>Arthropoda</taxon>
        <taxon>Chelicerata</taxon>
        <taxon>Arachnida</taxon>
        <taxon>Araneae</taxon>
        <taxon>Araneomorphae</taxon>
        <taxon>Entelegynae</taxon>
        <taxon>Araneoidea</taxon>
        <taxon>Araneidae</taxon>
        <taxon>Caerostris</taxon>
    </lineage>
</organism>
<proteinExistence type="predicted"/>
<accession>A0AAV4X4D6</accession>